<dbReference type="SUPFAM" id="SSF51735">
    <property type="entry name" value="NAD(P)-binding Rossmann-fold domains"/>
    <property type="match status" value="1"/>
</dbReference>
<proteinExistence type="inferred from homology"/>
<dbReference type="PRINTS" id="PR00078">
    <property type="entry name" value="G3PDHDRGNASE"/>
</dbReference>
<comment type="caution">
    <text evidence="8">The sequence shown here is derived from an EMBL/GenBank/DDBJ whole genome shotgun (WGS) entry which is preliminary data.</text>
</comment>
<dbReference type="GO" id="GO:0006096">
    <property type="term" value="P:glycolytic process"/>
    <property type="evidence" value="ECO:0007669"/>
    <property type="project" value="UniProtKB-KW"/>
</dbReference>
<dbReference type="AlphaFoldDB" id="A0AAV8D4Y8"/>
<evidence type="ECO:0000256" key="6">
    <source>
        <dbReference type="ARBA" id="ARBA00023152"/>
    </source>
</evidence>
<evidence type="ECO:0000256" key="4">
    <source>
        <dbReference type="ARBA" id="ARBA00023002"/>
    </source>
</evidence>
<dbReference type="EC" id="1.2.1.12" evidence="3"/>
<organism evidence="8 9">
    <name type="scientific">Rhynchospora pubera</name>
    <dbReference type="NCBI Taxonomy" id="906938"/>
    <lineage>
        <taxon>Eukaryota</taxon>
        <taxon>Viridiplantae</taxon>
        <taxon>Streptophyta</taxon>
        <taxon>Embryophyta</taxon>
        <taxon>Tracheophyta</taxon>
        <taxon>Spermatophyta</taxon>
        <taxon>Magnoliopsida</taxon>
        <taxon>Liliopsida</taxon>
        <taxon>Poales</taxon>
        <taxon>Cyperaceae</taxon>
        <taxon>Cyperoideae</taxon>
        <taxon>Rhynchosporeae</taxon>
        <taxon>Rhynchospora</taxon>
    </lineage>
</organism>
<name>A0AAV8D4Y8_9POAL</name>
<evidence type="ECO:0000256" key="1">
    <source>
        <dbReference type="ARBA" id="ARBA00004869"/>
    </source>
</evidence>
<dbReference type="Gene3D" id="3.30.360.10">
    <property type="entry name" value="Dihydrodipicolinate Reductase, domain 2"/>
    <property type="match status" value="1"/>
</dbReference>
<sequence length="195" mass="21381">MALGSKATPLSTMGRHLFSDFEILRRFHGLRLELSMLWSRPVFSLRRPRLLLNSSGAKQVVISAPSKDAHQCFVVGVNETKPKSYIDIVSVASCTTNCLAPLAKVFNDKFDIVEGLMTTVHSITDKPSSKDWRGGRAANFNIIPSNIGAAKVLLALNGKLTCLAFRSPLINVSVVDHTVRLEKAATYDEIKATIK</sequence>
<evidence type="ECO:0000259" key="7">
    <source>
        <dbReference type="Pfam" id="PF02800"/>
    </source>
</evidence>
<dbReference type="InterPro" id="IPR020830">
    <property type="entry name" value="GlycerAld_3-P_DH_AS"/>
</dbReference>
<keyword evidence="4" id="KW-0560">Oxidoreductase</keyword>
<protein>
    <recommendedName>
        <fullName evidence="3">glyceraldehyde-3-phosphate dehydrogenase (phosphorylating)</fullName>
        <ecNumber evidence="3">1.2.1.12</ecNumber>
    </recommendedName>
</protein>
<dbReference type="InterPro" id="IPR020829">
    <property type="entry name" value="GlycerAld_3-P_DH_cat"/>
</dbReference>
<gene>
    <name evidence="8" type="ORF">LUZ62_072192</name>
</gene>
<evidence type="ECO:0000256" key="5">
    <source>
        <dbReference type="ARBA" id="ARBA00023027"/>
    </source>
</evidence>
<dbReference type="SUPFAM" id="SSF55347">
    <property type="entry name" value="Glyceraldehyde-3-phosphate dehydrogenase-like, C-terminal domain"/>
    <property type="match status" value="1"/>
</dbReference>
<dbReference type="Proteomes" id="UP001140206">
    <property type="component" value="Chromosome 4"/>
</dbReference>
<comment type="pathway">
    <text evidence="1">Carbohydrate degradation; glycolysis; pyruvate from D-glyceraldehyde 3-phosphate: step 1/5.</text>
</comment>
<dbReference type="PANTHER" id="PTHR10836:SF112">
    <property type="entry name" value="GLYCERALDEHYDE-3-PHOSPHATE DEHYDROGENASE GAPC1, CYTOSOLIC-RELATED"/>
    <property type="match status" value="1"/>
</dbReference>
<dbReference type="GO" id="GO:0004365">
    <property type="term" value="F:glyceraldehyde-3-phosphate dehydrogenase (NAD+) (phosphorylating) activity"/>
    <property type="evidence" value="ECO:0007669"/>
    <property type="project" value="UniProtKB-EC"/>
</dbReference>
<dbReference type="InterPro" id="IPR036291">
    <property type="entry name" value="NAD(P)-bd_dom_sf"/>
</dbReference>
<evidence type="ECO:0000313" key="8">
    <source>
        <dbReference type="EMBL" id="KAJ4761817.1"/>
    </source>
</evidence>
<dbReference type="Gene3D" id="3.40.50.720">
    <property type="entry name" value="NAD(P)-binding Rossmann-like Domain"/>
    <property type="match status" value="1"/>
</dbReference>
<dbReference type="PANTHER" id="PTHR10836">
    <property type="entry name" value="GLYCERALDEHYDE 3-PHOSPHATE DEHYDROGENASE"/>
    <property type="match status" value="1"/>
</dbReference>
<dbReference type="Pfam" id="PF02800">
    <property type="entry name" value="Gp_dh_C"/>
    <property type="match status" value="1"/>
</dbReference>
<dbReference type="PROSITE" id="PS00071">
    <property type="entry name" value="GAPDH"/>
    <property type="match status" value="1"/>
</dbReference>
<keyword evidence="9" id="KW-1185">Reference proteome</keyword>
<evidence type="ECO:0000313" key="9">
    <source>
        <dbReference type="Proteomes" id="UP001140206"/>
    </source>
</evidence>
<dbReference type="InterPro" id="IPR020831">
    <property type="entry name" value="GlycerAld/Erythrose_P_DH"/>
</dbReference>
<comment type="similarity">
    <text evidence="2">Belongs to the glyceraldehyde-3-phosphate dehydrogenase family.</text>
</comment>
<feature type="domain" description="Glyceraldehyde 3-phosphate dehydrogenase catalytic" evidence="7">
    <location>
        <begin position="99"/>
        <end position="195"/>
    </location>
</feature>
<dbReference type="GO" id="GO:0005829">
    <property type="term" value="C:cytosol"/>
    <property type="evidence" value="ECO:0007669"/>
    <property type="project" value="TreeGrafter"/>
</dbReference>
<evidence type="ECO:0000256" key="3">
    <source>
        <dbReference type="ARBA" id="ARBA00013119"/>
    </source>
</evidence>
<keyword evidence="6" id="KW-0324">Glycolysis</keyword>
<dbReference type="EMBL" id="JAMFTS010000004">
    <property type="protein sequence ID" value="KAJ4761817.1"/>
    <property type="molecule type" value="Genomic_DNA"/>
</dbReference>
<accession>A0AAV8D4Y8</accession>
<reference evidence="8" key="1">
    <citation type="submission" date="2022-08" db="EMBL/GenBank/DDBJ databases">
        <authorList>
            <person name="Marques A."/>
        </authorList>
    </citation>
    <scope>NUCLEOTIDE SEQUENCE</scope>
    <source>
        <strain evidence="8">RhyPub2mFocal</strain>
        <tissue evidence="8">Leaves</tissue>
    </source>
</reference>
<keyword evidence="5" id="KW-0520">NAD</keyword>
<evidence type="ECO:0000256" key="2">
    <source>
        <dbReference type="ARBA" id="ARBA00007406"/>
    </source>
</evidence>